<reference evidence="2 3" key="2">
    <citation type="submission" date="2016-12" db="EMBL/GenBank/DDBJ databases">
        <title>Draft Genome Sequence of Cystobacter ferrugineus Strain Cbfe23.</title>
        <authorList>
            <person name="Akbar S."/>
            <person name="Dowd S.E."/>
            <person name="Stevens D.C."/>
        </authorList>
    </citation>
    <scope>NUCLEOTIDE SEQUENCE [LARGE SCALE GENOMIC DNA]</scope>
    <source>
        <strain evidence="2 3">Cbfe23</strain>
    </source>
</reference>
<feature type="transmembrane region" description="Helical" evidence="1">
    <location>
        <begin position="166"/>
        <end position="190"/>
    </location>
</feature>
<dbReference type="OrthoDB" id="5518806at2"/>
<gene>
    <name evidence="2" type="ORF">BON30_33805</name>
</gene>
<evidence type="ECO:0000256" key="1">
    <source>
        <dbReference type="SAM" id="Phobius"/>
    </source>
</evidence>
<reference evidence="3" key="1">
    <citation type="submission" date="2016-11" db="EMBL/GenBank/DDBJ databases">
        <authorList>
            <person name="Shukria A."/>
            <person name="Stevens D.C."/>
        </authorList>
    </citation>
    <scope>NUCLEOTIDE SEQUENCE [LARGE SCALE GENOMIC DNA]</scope>
    <source>
        <strain evidence="3">Cbfe23</strain>
    </source>
</reference>
<keyword evidence="3" id="KW-1185">Reference proteome</keyword>
<accession>A0A1L9B1K7</accession>
<organism evidence="2 3">
    <name type="scientific">Cystobacter ferrugineus</name>
    <dbReference type="NCBI Taxonomy" id="83449"/>
    <lineage>
        <taxon>Bacteria</taxon>
        <taxon>Pseudomonadati</taxon>
        <taxon>Myxococcota</taxon>
        <taxon>Myxococcia</taxon>
        <taxon>Myxococcales</taxon>
        <taxon>Cystobacterineae</taxon>
        <taxon>Archangiaceae</taxon>
        <taxon>Cystobacter</taxon>
    </lineage>
</organism>
<comment type="caution">
    <text evidence="2">The sequence shown here is derived from an EMBL/GenBank/DDBJ whole genome shotgun (WGS) entry which is preliminary data.</text>
</comment>
<proteinExistence type="predicted"/>
<evidence type="ECO:0000313" key="3">
    <source>
        <dbReference type="Proteomes" id="UP000182229"/>
    </source>
</evidence>
<dbReference type="RefSeq" id="WP_071902636.1">
    <property type="nucleotide sequence ID" value="NZ_MPIN01000011.1"/>
</dbReference>
<keyword evidence="1" id="KW-0812">Transmembrane</keyword>
<evidence type="ECO:0000313" key="2">
    <source>
        <dbReference type="EMBL" id="OJH36145.1"/>
    </source>
</evidence>
<feature type="transmembrane region" description="Helical" evidence="1">
    <location>
        <begin position="249"/>
        <end position="267"/>
    </location>
</feature>
<sequence>MLTPVRFTPLSGLLLAALPLMAMGSFGLALPPLLGGGTEVWRVAGAPGPYSVLMWGGIGGVTLVLSTLLCRGAAGRHAPLVLLVGLATLPWLLGIAGTQEAMRRVLAALPEVGGRDALAMLAAGTGEAMVTRRMGAWTSAALLGAVAVGLVLVHKHRRVGEDSERMLGAALALVLGFSALLAALEAHLLVELLTPRATPDSGDRAALLATDTARLGSLQELRWALLGALSVLGLALVGWRFFPRPKAVAQWAGSLTLMAIAAAVLALDTRPLQLAAWGAWRADASRMSPASRLPQVLAGALGSVPASHCATPAVRTVP</sequence>
<dbReference type="EMBL" id="MPIN01000011">
    <property type="protein sequence ID" value="OJH36145.1"/>
    <property type="molecule type" value="Genomic_DNA"/>
</dbReference>
<feature type="transmembrane region" description="Helical" evidence="1">
    <location>
        <begin position="77"/>
        <end position="96"/>
    </location>
</feature>
<feature type="transmembrane region" description="Helical" evidence="1">
    <location>
        <begin position="52"/>
        <end position="70"/>
    </location>
</feature>
<feature type="transmembrane region" description="Helical" evidence="1">
    <location>
        <begin position="223"/>
        <end position="242"/>
    </location>
</feature>
<keyword evidence="1" id="KW-1133">Transmembrane helix</keyword>
<dbReference type="Proteomes" id="UP000182229">
    <property type="component" value="Unassembled WGS sequence"/>
</dbReference>
<protein>
    <submittedName>
        <fullName evidence="2">Uncharacterized protein</fullName>
    </submittedName>
</protein>
<feature type="transmembrane region" description="Helical" evidence="1">
    <location>
        <begin position="134"/>
        <end position="154"/>
    </location>
</feature>
<keyword evidence="1" id="KW-0472">Membrane</keyword>
<name>A0A1L9B1K7_9BACT</name>
<dbReference type="AlphaFoldDB" id="A0A1L9B1K7"/>